<feature type="signal peptide" evidence="5">
    <location>
        <begin position="1"/>
        <end position="19"/>
    </location>
</feature>
<dbReference type="GO" id="GO:0050821">
    <property type="term" value="P:protein stabilization"/>
    <property type="evidence" value="ECO:0007669"/>
    <property type="project" value="TreeGrafter"/>
</dbReference>
<name>A0A1H3SCR6_9RHOB</name>
<keyword evidence="2 5" id="KW-0732">Signal</keyword>
<dbReference type="Pfam" id="PF03938">
    <property type="entry name" value="OmpH"/>
    <property type="match status" value="1"/>
</dbReference>
<organism evidence="6 7">
    <name type="scientific">Jannaschia faecimaris</name>
    <dbReference type="NCBI Taxonomy" id="1244108"/>
    <lineage>
        <taxon>Bacteria</taxon>
        <taxon>Pseudomonadati</taxon>
        <taxon>Pseudomonadota</taxon>
        <taxon>Alphaproteobacteria</taxon>
        <taxon>Rhodobacterales</taxon>
        <taxon>Roseobacteraceae</taxon>
        <taxon>Jannaschia</taxon>
    </lineage>
</organism>
<dbReference type="InterPro" id="IPR024930">
    <property type="entry name" value="Skp_dom_sf"/>
</dbReference>
<keyword evidence="7" id="KW-1185">Reference proteome</keyword>
<dbReference type="EMBL" id="FNPX01000011">
    <property type="protein sequence ID" value="SDZ34899.1"/>
    <property type="molecule type" value="Genomic_DNA"/>
</dbReference>
<evidence type="ECO:0000256" key="1">
    <source>
        <dbReference type="ARBA" id="ARBA00009091"/>
    </source>
</evidence>
<feature type="region of interest" description="Disordered" evidence="4">
    <location>
        <begin position="179"/>
        <end position="201"/>
    </location>
</feature>
<reference evidence="7" key="1">
    <citation type="submission" date="2016-10" db="EMBL/GenBank/DDBJ databases">
        <authorList>
            <person name="Varghese N."/>
            <person name="Submissions S."/>
        </authorList>
    </citation>
    <scope>NUCLEOTIDE SEQUENCE [LARGE SCALE GENOMIC DNA]</scope>
    <source>
        <strain evidence="7">DSM 100420</strain>
    </source>
</reference>
<dbReference type="Proteomes" id="UP000198914">
    <property type="component" value="Unassembled WGS sequence"/>
</dbReference>
<evidence type="ECO:0000313" key="6">
    <source>
        <dbReference type="EMBL" id="SDZ34899.1"/>
    </source>
</evidence>
<evidence type="ECO:0000313" key="7">
    <source>
        <dbReference type="Proteomes" id="UP000198914"/>
    </source>
</evidence>
<accession>A0A1H3SCR6</accession>
<proteinExistence type="inferred from homology"/>
<feature type="coiled-coil region" evidence="3">
    <location>
        <begin position="57"/>
        <end position="88"/>
    </location>
</feature>
<keyword evidence="3" id="KW-0175">Coiled coil</keyword>
<protein>
    <submittedName>
        <fullName evidence="6">Periplasmic chaperone for outer membrane proteins Skp</fullName>
    </submittedName>
</protein>
<evidence type="ECO:0000256" key="4">
    <source>
        <dbReference type="SAM" id="MobiDB-lite"/>
    </source>
</evidence>
<dbReference type="PANTHER" id="PTHR35089:SF1">
    <property type="entry name" value="CHAPERONE PROTEIN SKP"/>
    <property type="match status" value="1"/>
</dbReference>
<dbReference type="AlphaFoldDB" id="A0A1H3SCR6"/>
<gene>
    <name evidence="6" type="ORF">SAMN05444004_11150</name>
</gene>
<dbReference type="GO" id="GO:0051082">
    <property type="term" value="F:unfolded protein binding"/>
    <property type="evidence" value="ECO:0007669"/>
    <property type="project" value="InterPro"/>
</dbReference>
<dbReference type="RefSeq" id="WP_092646416.1">
    <property type="nucleotide sequence ID" value="NZ_FNPX01000011.1"/>
</dbReference>
<dbReference type="InterPro" id="IPR005632">
    <property type="entry name" value="Chaperone_Skp"/>
</dbReference>
<dbReference type="STRING" id="1244108.SAMN05444004_11150"/>
<dbReference type="OrthoDB" id="7868372at2"/>
<comment type="similarity">
    <text evidence="1">Belongs to the Skp family.</text>
</comment>
<dbReference type="GO" id="GO:0005829">
    <property type="term" value="C:cytosol"/>
    <property type="evidence" value="ECO:0007669"/>
    <property type="project" value="TreeGrafter"/>
</dbReference>
<feature type="compositionally biased region" description="Low complexity" evidence="4">
    <location>
        <begin position="185"/>
        <end position="201"/>
    </location>
</feature>
<evidence type="ECO:0000256" key="5">
    <source>
        <dbReference type="SAM" id="SignalP"/>
    </source>
</evidence>
<dbReference type="Gene3D" id="3.30.910.20">
    <property type="entry name" value="Skp domain"/>
    <property type="match status" value="1"/>
</dbReference>
<dbReference type="SMART" id="SM00935">
    <property type="entry name" value="OmpH"/>
    <property type="match status" value="1"/>
</dbReference>
<dbReference type="PANTHER" id="PTHR35089">
    <property type="entry name" value="CHAPERONE PROTEIN SKP"/>
    <property type="match status" value="1"/>
</dbReference>
<dbReference type="SUPFAM" id="SSF111384">
    <property type="entry name" value="OmpH-like"/>
    <property type="match status" value="1"/>
</dbReference>
<feature type="chain" id="PRO_5011650566" evidence="5">
    <location>
        <begin position="20"/>
        <end position="201"/>
    </location>
</feature>
<evidence type="ECO:0000256" key="2">
    <source>
        <dbReference type="ARBA" id="ARBA00022729"/>
    </source>
</evidence>
<sequence length="201" mass="21594">MRFLAVALAAAFAVAPALAQQRGGAPTVGIPTSAVVVLDRDALFSESLFGQRIARDIDAASAELASENRQIEAELEAEERRLTQQRDTMGISEFRELASEFDSRVTDIRQTQDAKARAISQQTERAQQIFLEKANPILVQLARETGALVILDRRIVIASADQVDITALALTRIDAALGDGGSLLDDTPPTTPQEPDAPTGD</sequence>
<evidence type="ECO:0000256" key="3">
    <source>
        <dbReference type="SAM" id="Coils"/>
    </source>
</evidence>